<evidence type="ECO:0000256" key="6">
    <source>
        <dbReference type="ARBA" id="ARBA00023098"/>
    </source>
</evidence>
<evidence type="ECO:0000256" key="3">
    <source>
        <dbReference type="ARBA" id="ARBA00022801"/>
    </source>
</evidence>
<evidence type="ECO:0000256" key="1">
    <source>
        <dbReference type="ARBA" id="ARBA00006500"/>
    </source>
</evidence>
<protein>
    <submittedName>
        <fullName evidence="10">Acyl-ACP thioesterase</fullName>
    </submittedName>
</protein>
<reference evidence="10 11" key="1">
    <citation type="submission" date="2018-11" db="EMBL/GenBank/DDBJ databases">
        <title>Aerococcus sp. SJQ22, whole genome shotgun sequence.</title>
        <authorList>
            <person name="Sun L."/>
            <person name="Gao X."/>
            <person name="Chen W."/>
            <person name="Huang K."/>
        </authorList>
    </citation>
    <scope>NUCLEOTIDE SEQUENCE [LARGE SCALE GENOMIC DNA]</scope>
    <source>
        <strain evidence="10 11">SJQ22</strain>
    </source>
</reference>
<comment type="caution">
    <text evidence="10">The sequence shown here is derived from an EMBL/GenBank/DDBJ whole genome shotgun (WGS) entry which is preliminary data.</text>
</comment>
<sequence length="253" mass="29506">MGLKYQETVKVHHFHCNAFGEMTLSALLDIMLIASNNQEASIPAASQGFKDQAWAWIITQNQIDIKRLPRYNEEIIAYTEPTTYNKFFCKRYFALKTINDEILVEAETTFALIDLNQRSIVRIPEEIGEWYQVELEAKPSRRKRLAKTLAEDSKQNSFEVKFLDIDVNNHVNNTIYVKWLSNSLGMEWFEKYEPVSFTVAYEKEMYLHQEGTVHSDLSNLDETLSRGDTFVTHHVIDSIDNTHCLTEITWKIK</sequence>
<keyword evidence="5" id="KW-0809">Transit peptide</keyword>
<dbReference type="Gene3D" id="3.10.129.10">
    <property type="entry name" value="Hotdog Thioesterase"/>
    <property type="match status" value="1"/>
</dbReference>
<keyword evidence="7" id="KW-0275">Fatty acid biosynthesis</keyword>
<keyword evidence="6" id="KW-0443">Lipid metabolism</keyword>
<gene>
    <name evidence="10" type="ORF">EF384_08400</name>
</gene>
<evidence type="ECO:0000259" key="9">
    <source>
        <dbReference type="Pfam" id="PF20791"/>
    </source>
</evidence>
<dbReference type="GO" id="GO:0016297">
    <property type="term" value="F:fatty acyl-[ACP] hydrolase activity"/>
    <property type="evidence" value="ECO:0007669"/>
    <property type="project" value="InterPro"/>
</dbReference>
<evidence type="ECO:0000256" key="7">
    <source>
        <dbReference type="ARBA" id="ARBA00023160"/>
    </source>
</evidence>
<dbReference type="InterPro" id="IPR029069">
    <property type="entry name" value="HotDog_dom_sf"/>
</dbReference>
<dbReference type="CDD" id="cd00586">
    <property type="entry name" value="4HBT"/>
    <property type="match status" value="1"/>
</dbReference>
<dbReference type="AlphaFoldDB" id="A0A3N4GEL8"/>
<dbReference type="SUPFAM" id="SSF54637">
    <property type="entry name" value="Thioesterase/thiol ester dehydrase-isomerase"/>
    <property type="match status" value="2"/>
</dbReference>
<dbReference type="Proteomes" id="UP000273977">
    <property type="component" value="Unassembled WGS sequence"/>
</dbReference>
<evidence type="ECO:0000313" key="10">
    <source>
        <dbReference type="EMBL" id="RPA57030.1"/>
    </source>
</evidence>
<dbReference type="EMBL" id="RKMG01000033">
    <property type="protein sequence ID" value="RPA57030.1"/>
    <property type="molecule type" value="Genomic_DNA"/>
</dbReference>
<evidence type="ECO:0000259" key="8">
    <source>
        <dbReference type="Pfam" id="PF01643"/>
    </source>
</evidence>
<dbReference type="Pfam" id="PF20791">
    <property type="entry name" value="Acyl-ACP_TE_C"/>
    <property type="match status" value="1"/>
</dbReference>
<keyword evidence="2" id="KW-0444">Lipid biosynthesis</keyword>
<organism evidence="10 11">
    <name type="scientific">Aerococcus agrisoli</name>
    <dbReference type="NCBI Taxonomy" id="2487350"/>
    <lineage>
        <taxon>Bacteria</taxon>
        <taxon>Bacillati</taxon>
        <taxon>Bacillota</taxon>
        <taxon>Bacilli</taxon>
        <taxon>Lactobacillales</taxon>
        <taxon>Aerococcaceae</taxon>
        <taxon>Aerococcus</taxon>
    </lineage>
</organism>
<comment type="similarity">
    <text evidence="1">Belongs to the acyl-ACP thioesterase family.</text>
</comment>
<evidence type="ECO:0000256" key="5">
    <source>
        <dbReference type="ARBA" id="ARBA00022946"/>
    </source>
</evidence>
<dbReference type="PANTHER" id="PTHR31727:SF6">
    <property type="entry name" value="OLEOYL-ACYL CARRIER PROTEIN THIOESTERASE 1, CHLOROPLASTIC"/>
    <property type="match status" value="1"/>
</dbReference>
<evidence type="ECO:0000256" key="4">
    <source>
        <dbReference type="ARBA" id="ARBA00022832"/>
    </source>
</evidence>
<dbReference type="Pfam" id="PF01643">
    <property type="entry name" value="Acyl-ACP_TE"/>
    <property type="match status" value="1"/>
</dbReference>
<dbReference type="RefSeq" id="WP_123781086.1">
    <property type="nucleotide sequence ID" value="NZ_RKMG01000033.1"/>
</dbReference>
<dbReference type="InterPro" id="IPR045023">
    <property type="entry name" value="FATA/B"/>
</dbReference>
<dbReference type="InterPro" id="IPR049427">
    <property type="entry name" value="Acyl-ACP_TE_C"/>
</dbReference>
<evidence type="ECO:0000313" key="11">
    <source>
        <dbReference type="Proteomes" id="UP000273977"/>
    </source>
</evidence>
<dbReference type="InterPro" id="IPR002864">
    <property type="entry name" value="Acyl-ACP_thioesterase_NHD"/>
</dbReference>
<dbReference type="GO" id="GO:0000036">
    <property type="term" value="F:acyl carrier activity"/>
    <property type="evidence" value="ECO:0007669"/>
    <property type="project" value="TreeGrafter"/>
</dbReference>
<accession>A0A3N4GEL8</accession>
<keyword evidence="11" id="KW-1185">Reference proteome</keyword>
<name>A0A3N4GEL8_9LACT</name>
<keyword evidence="3" id="KW-0378">Hydrolase</keyword>
<dbReference type="PANTHER" id="PTHR31727">
    <property type="entry name" value="OLEOYL-ACYL CARRIER PROTEIN THIOESTERASE 1, CHLOROPLASTIC"/>
    <property type="match status" value="1"/>
</dbReference>
<dbReference type="OrthoDB" id="9801517at2"/>
<feature type="domain" description="Acyl-ACP thioesterase-like C-terminal" evidence="9">
    <location>
        <begin position="150"/>
        <end position="251"/>
    </location>
</feature>
<feature type="domain" description="Acyl-ACP thioesterase N-terminal hotdog" evidence="8">
    <location>
        <begin position="2"/>
        <end position="129"/>
    </location>
</feature>
<evidence type="ECO:0000256" key="2">
    <source>
        <dbReference type="ARBA" id="ARBA00022516"/>
    </source>
</evidence>
<proteinExistence type="inferred from homology"/>
<keyword evidence="4" id="KW-0276">Fatty acid metabolism</keyword>